<keyword evidence="2" id="KW-0812">Transmembrane</keyword>
<feature type="compositionally biased region" description="Polar residues" evidence="1">
    <location>
        <begin position="220"/>
        <end position="234"/>
    </location>
</feature>
<keyword evidence="2" id="KW-1133">Transmembrane helix</keyword>
<comment type="caution">
    <text evidence="4">The sequence shown here is derived from an EMBL/GenBank/DDBJ whole genome shotgun (WGS) entry which is preliminary data.</text>
</comment>
<feature type="chain" id="PRO_5046730397" evidence="3">
    <location>
        <begin position="25"/>
        <end position="273"/>
    </location>
</feature>
<accession>A0ABP4SU28</accession>
<organism evidence="4 5">
    <name type="scientific">Fodinicola feengrottensis</name>
    <dbReference type="NCBI Taxonomy" id="435914"/>
    <lineage>
        <taxon>Bacteria</taxon>
        <taxon>Bacillati</taxon>
        <taxon>Actinomycetota</taxon>
        <taxon>Actinomycetes</taxon>
        <taxon>Mycobacteriales</taxon>
        <taxon>Fodinicola</taxon>
    </lineage>
</organism>
<name>A0ABP4SU28_9ACTN</name>
<keyword evidence="5" id="KW-1185">Reference proteome</keyword>
<feature type="compositionally biased region" description="Gly residues" evidence="1">
    <location>
        <begin position="146"/>
        <end position="161"/>
    </location>
</feature>
<keyword evidence="2" id="KW-0472">Membrane</keyword>
<keyword evidence="3" id="KW-0732">Signal</keyword>
<gene>
    <name evidence="4" type="ORF">GCM10009765_29410</name>
</gene>
<protein>
    <submittedName>
        <fullName evidence="4">Uncharacterized protein</fullName>
    </submittedName>
</protein>
<proteinExistence type="predicted"/>
<evidence type="ECO:0000256" key="3">
    <source>
        <dbReference type="SAM" id="SignalP"/>
    </source>
</evidence>
<feature type="region of interest" description="Disordered" evidence="1">
    <location>
        <begin position="127"/>
        <end position="234"/>
    </location>
</feature>
<evidence type="ECO:0000313" key="5">
    <source>
        <dbReference type="Proteomes" id="UP001500618"/>
    </source>
</evidence>
<evidence type="ECO:0000256" key="1">
    <source>
        <dbReference type="SAM" id="MobiDB-lite"/>
    </source>
</evidence>
<reference evidence="5" key="1">
    <citation type="journal article" date="2019" name="Int. J. Syst. Evol. Microbiol.">
        <title>The Global Catalogue of Microorganisms (GCM) 10K type strain sequencing project: providing services to taxonomists for standard genome sequencing and annotation.</title>
        <authorList>
            <consortium name="The Broad Institute Genomics Platform"/>
            <consortium name="The Broad Institute Genome Sequencing Center for Infectious Disease"/>
            <person name="Wu L."/>
            <person name="Ma J."/>
        </authorList>
    </citation>
    <scope>NUCLEOTIDE SEQUENCE [LARGE SCALE GENOMIC DNA]</scope>
    <source>
        <strain evidence="5">JCM 14718</strain>
    </source>
</reference>
<sequence length="273" mass="26198">MVAAAALGLIGGGTLLLGGTPAQAADNPTATVSGGCLTILACNMKFSSAQFTVPSGGQLVVKNSMNGLLNGPVTVSVGDQRKTIGSGGTATFSFSQSVDQQSYSMSAASALINSGAASQVMVAPMVKQPTQPSTPPASAPPASGGSTPGTGSTGSSTGGGVQAPSLPHGGAPQGQPPALLPPGLTGLPTNPAARPLQQPALPNGADGNSTPSGNVAGAGSTPNDPTATGRSTSDTPGPLTLLVLVAGVVVAGVGSAVIRTMMGARGRMRALTH</sequence>
<evidence type="ECO:0000313" key="4">
    <source>
        <dbReference type="EMBL" id="GAA1678223.1"/>
    </source>
</evidence>
<feature type="signal peptide" evidence="3">
    <location>
        <begin position="1"/>
        <end position="24"/>
    </location>
</feature>
<dbReference type="Proteomes" id="UP001500618">
    <property type="component" value="Unassembled WGS sequence"/>
</dbReference>
<feature type="compositionally biased region" description="Low complexity" evidence="1">
    <location>
        <begin position="181"/>
        <end position="202"/>
    </location>
</feature>
<feature type="transmembrane region" description="Helical" evidence="2">
    <location>
        <begin position="239"/>
        <end position="258"/>
    </location>
</feature>
<dbReference type="EMBL" id="BAAANY010000009">
    <property type="protein sequence ID" value="GAA1678223.1"/>
    <property type="molecule type" value="Genomic_DNA"/>
</dbReference>
<evidence type="ECO:0000256" key="2">
    <source>
        <dbReference type="SAM" id="Phobius"/>
    </source>
</evidence>